<accession>A0A913X7B6</accession>
<dbReference type="InterPro" id="IPR004012">
    <property type="entry name" value="Run_dom"/>
</dbReference>
<dbReference type="InterPro" id="IPR001478">
    <property type="entry name" value="PDZ"/>
</dbReference>
<evidence type="ECO:0000313" key="4">
    <source>
        <dbReference type="EnsemblMetazoa" id="XP_020899961.1"/>
    </source>
</evidence>
<dbReference type="PROSITE" id="PS50826">
    <property type="entry name" value="RUN"/>
    <property type="match status" value="1"/>
</dbReference>
<dbReference type="KEGG" id="epa:110238612"/>
<dbReference type="Gene3D" id="1.20.58.900">
    <property type="match status" value="1"/>
</dbReference>
<dbReference type="Gene3D" id="2.30.29.30">
    <property type="entry name" value="Pleckstrin-homology domain (PH domain)/Phosphotyrosine-binding domain (PTB)"/>
    <property type="match status" value="1"/>
</dbReference>
<dbReference type="InterPro" id="IPR006020">
    <property type="entry name" value="PTB/PI_dom"/>
</dbReference>
<dbReference type="PROSITE" id="PS01179">
    <property type="entry name" value="PID"/>
    <property type="match status" value="1"/>
</dbReference>
<name>A0A913X7B6_EXADI</name>
<dbReference type="CDD" id="cd17682">
    <property type="entry name" value="RUN_RUFY4_like"/>
    <property type="match status" value="1"/>
</dbReference>
<proteinExistence type="predicted"/>
<dbReference type="Pfam" id="PF00640">
    <property type="entry name" value="PID"/>
    <property type="match status" value="1"/>
</dbReference>
<dbReference type="Proteomes" id="UP000887567">
    <property type="component" value="Unplaced"/>
</dbReference>
<evidence type="ECO:0000313" key="5">
    <source>
        <dbReference type="Proteomes" id="UP000887567"/>
    </source>
</evidence>
<dbReference type="Pfam" id="PF02759">
    <property type="entry name" value="RUN"/>
    <property type="match status" value="1"/>
</dbReference>
<dbReference type="EnsemblMetazoa" id="XM_021044302.2">
    <property type="protein sequence ID" value="XP_020899961.1"/>
    <property type="gene ID" value="LOC110238612"/>
</dbReference>
<dbReference type="SMART" id="SM00593">
    <property type="entry name" value="RUN"/>
    <property type="match status" value="1"/>
</dbReference>
<dbReference type="SMART" id="SM00228">
    <property type="entry name" value="PDZ"/>
    <property type="match status" value="1"/>
</dbReference>
<keyword evidence="5" id="KW-1185">Reference proteome</keyword>
<dbReference type="AlphaFoldDB" id="A0A913X7B6"/>
<dbReference type="RefSeq" id="XP_020899961.1">
    <property type="nucleotide sequence ID" value="XM_021044302.2"/>
</dbReference>
<sequence>MTDVNLKTEIKLNNLRDLVLRLESSQKNPIRDDNVLLAPVCDVLEKVLRIGLKRSVLGFGLKKWDYWCWIEALSRSLQHDRQALALLHAITFTKSSKKVTSYQGFGRLFIRLALMKRLMGYVMQTLQKNKKLLKSWYNDSSVFCDKVHTEILKQILDDLDKHVFELNLKNASFLEETWIIPEIKESCIVPCKELGLIVRDVNDRVIVAQVKPNGAAGDAGIEYGDTIDELLGKPLLKIKNCAKVIELLKQNVGKPVSCTVVKPKLSNGAFFPPSAERLKVIQEDPYIEKNDNQYAPQQLAGYDETAVHASDTVASYSALYYGRWETGEDGSVGVIEDGINCVLKQANQPRAVELNLTETDLTVVDKETSKILSVHSFTETSACGRKNDMKDIVAFVSGETSCALAKKFHCYVFKVKDQDIARVILYSIADGFCRTVWFV</sequence>
<reference evidence="4" key="1">
    <citation type="submission" date="2022-11" db="UniProtKB">
        <authorList>
            <consortium name="EnsemblMetazoa"/>
        </authorList>
    </citation>
    <scope>IDENTIFICATION</scope>
</reference>
<evidence type="ECO:0000259" key="1">
    <source>
        <dbReference type="PROSITE" id="PS01179"/>
    </source>
</evidence>
<organism evidence="4 5">
    <name type="scientific">Exaiptasia diaphana</name>
    <name type="common">Tropical sea anemone</name>
    <name type="synonym">Aiptasia pulchella</name>
    <dbReference type="NCBI Taxonomy" id="2652724"/>
    <lineage>
        <taxon>Eukaryota</taxon>
        <taxon>Metazoa</taxon>
        <taxon>Cnidaria</taxon>
        <taxon>Anthozoa</taxon>
        <taxon>Hexacorallia</taxon>
        <taxon>Actiniaria</taxon>
        <taxon>Aiptasiidae</taxon>
        <taxon>Exaiptasia</taxon>
    </lineage>
</organism>
<protein>
    <recommendedName>
        <fullName evidence="6">RUN domain-containing protein</fullName>
    </recommendedName>
</protein>
<dbReference type="OrthoDB" id="9044749at2759"/>
<feature type="domain" description="PDZ" evidence="2">
    <location>
        <begin position="193"/>
        <end position="250"/>
    </location>
</feature>
<dbReference type="PANTHER" id="PTHR46753:SF3">
    <property type="entry name" value="PDZ DOMAIN-CONTAINING PROTEIN"/>
    <property type="match status" value="1"/>
</dbReference>
<dbReference type="PROSITE" id="PS50106">
    <property type="entry name" value="PDZ"/>
    <property type="match status" value="1"/>
</dbReference>
<evidence type="ECO:0000259" key="2">
    <source>
        <dbReference type="PROSITE" id="PS50106"/>
    </source>
</evidence>
<evidence type="ECO:0000259" key="3">
    <source>
        <dbReference type="PROSITE" id="PS50826"/>
    </source>
</evidence>
<dbReference type="InterPro" id="IPR011993">
    <property type="entry name" value="PH-like_dom_sf"/>
</dbReference>
<dbReference type="SUPFAM" id="SSF50156">
    <property type="entry name" value="PDZ domain-like"/>
    <property type="match status" value="1"/>
</dbReference>
<dbReference type="Gene3D" id="2.30.42.10">
    <property type="match status" value="1"/>
</dbReference>
<feature type="domain" description="RUN" evidence="3">
    <location>
        <begin position="31"/>
        <end position="171"/>
    </location>
</feature>
<dbReference type="InterPro" id="IPR036034">
    <property type="entry name" value="PDZ_sf"/>
</dbReference>
<dbReference type="SUPFAM" id="SSF140741">
    <property type="entry name" value="RUN domain-like"/>
    <property type="match status" value="1"/>
</dbReference>
<dbReference type="InterPro" id="IPR037213">
    <property type="entry name" value="Run_dom_sf"/>
</dbReference>
<dbReference type="SUPFAM" id="SSF50729">
    <property type="entry name" value="PH domain-like"/>
    <property type="match status" value="1"/>
</dbReference>
<feature type="domain" description="PID" evidence="1">
    <location>
        <begin position="315"/>
        <end position="432"/>
    </location>
</feature>
<dbReference type="OMA" id="GFQRTHF"/>
<dbReference type="PANTHER" id="PTHR46753">
    <property type="entry name" value="FYVE AND COILED-COIL DOMAIN-CONTAINING PROTEIN 1"/>
    <property type="match status" value="1"/>
</dbReference>
<dbReference type="GeneID" id="110238612"/>
<evidence type="ECO:0008006" key="6">
    <source>
        <dbReference type="Google" id="ProtNLM"/>
    </source>
</evidence>